<dbReference type="InterPro" id="IPR012340">
    <property type="entry name" value="NA-bd_OB-fold"/>
</dbReference>
<evidence type="ECO:0000259" key="8">
    <source>
        <dbReference type="Pfam" id="PF11967"/>
    </source>
</evidence>
<dbReference type="InterPro" id="IPR042242">
    <property type="entry name" value="RecO_C"/>
</dbReference>
<dbReference type="InterPro" id="IPR037278">
    <property type="entry name" value="ARFGAP/RecO"/>
</dbReference>
<evidence type="ECO:0000256" key="6">
    <source>
        <dbReference type="ARBA" id="ARBA00033409"/>
    </source>
</evidence>
<dbReference type="SUPFAM" id="SSF50249">
    <property type="entry name" value="Nucleic acid-binding proteins"/>
    <property type="match status" value="1"/>
</dbReference>
<keyword evidence="10" id="KW-1185">Reference proteome</keyword>
<comment type="function">
    <text evidence="7">Involved in DNA repair and RecF pathway recombination.</text>
</comment>
<dbReference type="PANTHER" id="PTHR33991">
    <property type="entry name" value="DNA REPAIR PROTEIN RECO"/>
    <property type="match status" value="1"/>
</dbReference>
<evidence type="ECO:0000256" key="1">
    <source>
        <dbReference type="ARBA" id="ARBA00007452"/>
    </source>
</evidence>
<evidence type="ECO:0000256" key="5">
    <source>
        <dbReference type="ARBA" id="ARBA00023204"/>
    </source>
</evidence>
<evidence type="ECO:0000256" key="7">
    <source>
        <dbReference type="HAMAP-Rule" id="MF_00201"/>
    </source>
</evidence>
<evidence type="ECO:0000313" key="9">
    <source>
        <dbReference type="EMBL" id="EHG25750.1"/>
    </source>
</evidence>
<dbReference type="EMBL" id="ADGH01000003">
    <property type="protein sequence ID" value="EHG25750.1"/>
    <property type="molecule type" value="Genomic_DNA"/>
</dbReference>
<dbReference type="PANTHER" id="PTHR33991:SF1">
    <property type="entry name" value="DNA REPAIR PROTEIN RECO"/>
    <property type="match status" value="1"/>
</dbReference>
<dbReference type="Pfam" id="PF02565">
    <property type="entry name" value="RecO_C"/>
    <property type="match status" value="1"/>
</dbReference>
<accession>A0ABN0DS43</accession>
<organism evidence="9 10">
    <name type="scientific">Selenomonas noxia F0398</name>
    <dbReference type="NCBI Taxonomy" id="702437"/>
    <lineage>
        <taxon>Bacteria</taxon>
        <taxon>Bacillati</taxon>
        <taxon>Bacillota</taxon>
        <taxon>Negativicutes</taxon>
        <taxon>Selenomonadales</taxon>
        <taxon>Selenomonadaceae</taxon>
        <taxon>Selenomonas</taxon>
    </lineage>
</organism>
<evidence type="ECO:0000313" key="10">
    <source>
        <dbReference type="Proteomes" id="UP000003175"/>
    </source>
</evidence>
<protein>
    <recommendedName>
        <fullName evidence="2 7">DNA repair protein RecO</fullName>
    </recommendedName>
    <alternativeName>
        <fullName evidence="6 7">Recombination protein O</fullName>
    </alternativeName>
</protein>
<comment type="similarity">
    <text evidence="1 7">Belongs to the RecO family.</text>
</comment>
<dbReference type="NCBIfam" id="TIGR00613">
    <property type="entry name" value="reco"/>
    <property type="match status" value="1"/>
</dbReference>
<dbReference type="Gene3D" id="2.40.50.140">
    <property type="entry name" value="Nucleic acid-binding proteins"/>
    <property type="match status" value="1"/>
</dbReference>
<gene>
    <name evidence="7" type="primary">recO</name>
    <name evidence="9" type="ORF">HMPREF9432_00251</name>
</gene>
<keyword evidence="5 7" id="KW-0234">DNA repair</keyword>
<dbReference type="HAMAP" id="MF_00201">
    <property type="entry name" value="RecO"/>
    <property type="match status" value="1"/>
</dbReference>
<dbReference type="Pfam" id="PF11967">
    <property type="entry name" value="RecO_N"/>
    <property type="match status" value="1"/>
</dbReference>
<evidence type="ECO:0000256" key="4">
    <source>
        <dbReference type="ARBA" id="ARBA00023172"/>
    </source>
</evidence>
<dbReference type="Gene3D" id="1.20.1440.120">
    <property type="entry name" value="Recombination protein O, C-terminal domain"/>
    <property type="match status" value="1"/>
</dbReference>
<reference evidence="9 10" key="1">
    <citation type="submission" date="2011-08" db="EMBL/GenBank/DDBJ databases">
        <title>The Genome Sequence of Selenomonas noxia F0398.</title>
        <authorList>
            <consortium name="The Broad Institute Genome Sequencing Platform"/>
            <person name="Earl A."/>
            <person name="Ward D."/>
            <person name="Feldgarden M."/>
            <person name="Gevers D."/>
            <person name="Izard J."/>
            <person name="Ganesan A."/>
            <person name="Blanton J.M."/>
            <person name="Baranova O.V."/>
            <person name="Tanner A.C."/>
            <person name="Dewhirst F.E."/>
            <person name="Young S.K."/>
            <person name="Zeng Q."/>
            <person name="Gargeya S."/>
            <person name="Fitzgerald M."/>
            <person name="Haas B."/>
            <person name="Abouelleil A."/>
            <person name="Alvarado L."/>
            <person name="Arachchi H.M."/>
            <person name="Berlin A."/>
            <person name="Brown A."/>
            <person name="Chapman S.B."/>
            <person name="Chen Z."/>
            <person name="Dunbar C."/>
            <person name="Freedman E."/>
            <person name="Gearin G."/>
            <person name="Gellesch M."/>
            <person name="Goldberg J."/>
            <person name="Griggs A."/>
            <person name="Gujja S."/>
            <person name="Heiman D."/>
            <person name="Howarth C."/>
            <person name="Larson L."/>
            <person name="Lui A."/>
            <person name="MacDonald P.J.P."/>
            <person name="Montmayeur A."/>
            <person name="Murphy C."/>
            <person name="Neiman D."/>
            <person name="Pearson M."/>
            <person name="Priest M."/>
            <person name="Roberts A."/>
            <person name="Saif S."/>
            <person name="Shea T."/>
            <person name="Shenoy N."/>
            <person name="Sisk P."/>
            <person name="Stolte C."/>
            <person name="Sykes S."/>
            <person name="Wortman J."/>
            <person name="Nusbaum C."/>
            <person name="Birren B."/>
        </authorList>
    </citation>
    <scope>NUCLEOTIDE SEQUENCE [LARGE SCALE GENOMIC DNA]</scope>
    <source>
        <strain evidence="9 10">F0398</strain>
    </source>
</reference>
<comment type="caution">
    <text evidence="9">The sequence shown here is derived from an EMBL/GenBank/DDBJ whole genome shotgun (WGS) entry which is preliminary data.</text>
</comment>
<feature type="domain" description="DNA replication/recombination mediator RecO N-terminal" evidence="8">
    <location>
        <begin position="1"/>
        <end position="75"/>
    </location>
</feature>
<dbReference type="SUPFAM" id="SSF57863">
    <property type="entry name" value="ArfGap/RecO-like zinc finger"/>
    <property type="match status" value="1"/>
</dbReference>
<proteinExistence type="inferred from homology"/>
<name>A0ABN0DS43_9FIRM</name>
<evidence type="ECO:0000256" key="2">
    <source>
        <dbReference type="ARBA" id="ARBA00021310"/>
    </source>
</evidence>
<sequence>MALYGAEGIVLGARNWGEADKIVTVFTRGQGILRAAAFGCRRPRSPLAGAMQMFVHADLQLAEGARLETVRTASVRDHHAKISLDLASLAYATFVAEVIREFLPEGVSDEAFFDRLVHILTAFETRNPRVTALASVVQILAAAGLQQSYERCIHCGREIEGDAFFLAREGGALCADCRTEGAVLFSAELRELLIGLQTLDWQNPAPPLRVRGGVLMAAEAIVLAHVRELVGHPLRSLDFLAQLA</sequence>
<dbReference type="Proteomes" id="UP000003175">
    <property type="component" value="Unassembled WGS sequence"/>
</dbReference>
<dbReference type="InterPro" id="IPR022572">
    <property type="entry name" value="DNA_rep/recomb_RecO_N"/>
</dbReference>
<keyword evidence="3 7" id="KW-0227">DNA damage</keyword>
<dbReference type="RefSeq" id="WP_006695791.1">
    <property type="nucleotide sequence ID" value="NZ_JH376857.1"/>
</dbReference>
<evidence type="ECO:0000256" key="3">
    <source>
        <dbReference type="ARBA" id="ARBA00022763"/>
    </source>
</evidence>
<keyword evidence="4 7" id="KW-0233">DNA recombination</keyword>
<dbReference type="InterPro" id="IPR003717">
    <property type="entry name" value="RecO"/>
</dbReference>